<sequence>MSPGEPLKVDATLPNCMYDGGERRGSSGHNFYLSPSQMAANGGGACYESKTEPGLYGTSSEAVVSSCTLSDFEMTNAAGLLDPSLARGQPDVLLRLSTVGDELDCALLNLPSITPFLDDGDACKTSAEPAKSDTSRGGRYYVDSAAKSDRQPCDALTGTRPVASPPSLVELKPMASCKKSRDPAAGTRPTPGGDGSGGGLLRQFGSAYVSDAAYQHLMNPSGKSLHTDYFETYGFYRDDVRPYAKGNTASGLQNHSINITVSYS</sequence>
<dbReference type="EMBL" id="JAODUO010000687">
    <property type="protein sequence ID" value="KAK2176060.1"/>
    <property type="molecule type" value="Genomic_DNA"/>
</dbReference>
<evidence type="ECO:0000313" key="2">
    <source>
        <dbReference type="EMBL" id="KAK2176060.1"/>
    </source>
</evidence>
<keyword evidence="3" id="KW-1185">Reference proteome</keyword>
<evidence type="ECO:0000256" key="1">
    <source>
        <dbReference type="SAM" id="MobiDB-lite"/>
    </source>
</evidence>
<accession>A0AAD9KRM3</accession>
<dbReference type="AlphaFoldDB" id="A0AAD9KRM3"/>
<proteinExistence type="predicted"/>
<gene>
    <name evidence="2" type="ORF">NP493_685g00023</name>
</gene>
<organism evidence="2 3">
    <name type="scientific">Ridgeia piscesae</name>
    <name type="common">Tubeworm</name>
    <dbReference type="NCBI Taxonomy" id="27915"/>
    <lineage>
        <taxon>Eukaryota</taxon>
        <taxon>Metazoa</taxon>
        <taxon>Spiralia</taxon>
        <taxon>Lophotrochozoa</taxon>
        <taxon>Annelida</taxon>
        <taxon>Polychaeta</taxon>
        <taxon>Sedentaria</taxon>
        <taxon>Canalipalpata</taxon>
        <taxon>Sabellida</taxon>
        <taxon>Siboglinidae</taxon>
        <taxon>Ridgeia</taxon>
    </lineage>
</organism>
<evidence type="ECO:0000313" key="3">
    <source>
        <dbReference type="Proteomes" id="UP001209878"/>
    </source>
</evidence>
<comment type="caution">
    <text evidence="2">The sequence shown here is derived from an EMBL/GenBank/DDBJ whole genome shotgun (WGS) entry which is preliminary data.</text>
</comment>
<reference evidence="2" key="1">
    <citation type="journal article" date="2023" name="Mol. Biol. Evol.">
        <title>Third-Generation Sequencing Reveals the Adaptive Role of the Epigenome in Three Deep-Sea Polychaetes.</title>
        <authorList>
            <person name="Perez M."/>
            <person name="Aroh O."/>
            <person name="Sun Y."/>
            <person name="Lan Y."/>
            <person name="Juniper S.K."/>
            <person name="Young C.R."/>
            <person name="Angers B."/>
            <person name="Qian P.Y."/>
        </authorList>
    </citation>
    <scope>NUCLEOTIDE SEQUENCE</scope>
    <source>
        <strain evidence="2">R07B-5</strain>
    </source>
</reference>
<name>A0AAD9KRM3_RIDPI</name>
<protein>
    <submittedName>
        <fullName evidence="2">Uncharacterized protein</fullName>
    </submittedName>
</protein>
<feature type="region of interest" description="Disordered" evidence="1">
    <location>
        <begin position="151"/>
        <end position="199"/>
    </location>
</feature>
<dbReference type="Proteomes" id="UP001209878">
    <property type="component" value="Unassembled WGS sequence"/>
</dbReference>